<evidence type="ECO:0000256" key="5">
    <source>
        <dbReference type="ARBA" id="ARBA00022801"/>
    </source>
</evidence>
<dbReference type="GO" id="GO:0005524">
    <property type="term" value="F:ATP binding"/>
    <property type="evidence" value="ECO:0007669"/>
    <property type="project" value="UniProtKB-UniRule"/>
</dbReference>
<dbReference type="InterPro" id="IPR048635">
    <property type="entry name" value="MFD_D3"/>
</dbReference>
<dbReference type="InterPro" id="IPR011545">
    <property type="entry name" value="DEAD/DEAH_box_helicase_dom"/>
</dbReference>
<keyword evidence="9 13" id="KW-0234">DNA repair</keyword>
<dbReference type="Gene3D" id="3.40.50.300">
    <property type="entry name" value="P-loop containing nucleotide triphosphate hydrolases"/>
    <property type="match status" value="2"/>
</dbReference>
<dbReference type="SMART" id="SM01058">
    <property type="entry name" value="CarD_TRCF"/>
    <property type="match status" value="1"/>
</dbReference>
<dbReference type="EC" id="3.6.4.-" evidence="13"/>
<evidence type="ECO:0000256" key="9">
    <source>
        <dbReference type="ARBA" id="ARBA00023204"/>
    </source>
</evidence>
<dbReference type="SMART" id="SM00982">
    <property type="entry name" value="TRCF"/>
    <property type="match status" value="1"/>
</dbReference>
<dbReference type="Gene3D" id="2.40.10.170">
    <property type="match status" value="1"/>
</dbReference>
<dbReference type="FunFam" id="3.40.50.300:FF:000546">
    <property type="entry name" value="Transcription-repair-coupling factor"/>
    <property type="match status" value="1"/>
</dbReference>
<dbReference type="InterPro" id="IPR004576">
    <property type="entry name" value="Mfd"/>
</dbReference>
<dbReference type="InterPro" id="IPR001650">
    <property type="entry name" value="Helicase_C-like"/>
</dbReference>
<evidence type="ECO:0000256" key="13">
    <source>
        <dbReference type="HAMAP-Rule" id="MF_00969"/>
    </source>
</evidence>
<comment type="similarity">
    <text evidence="11 13">In the C-terminal section; belongs to the helicase family. RecG subfamily.</text>
</comment>
<evidence type="ECO:0000256" key="7">
    <source>
        <dbReference type="ARBA" id="ARBA00022840"/>
    </source>
</evidence>
<dbReference type="InterPro" id="IPR047112">
    <property type="entry name" value="RecG/Mfd"/>
</dbReference>
<evidence type="ECO:0000256" key="2">
    <source>
        <dbReference type="ARBA" id="ARBA00022490"/>
    </source>
</evidence>
<dbReference type="RefSeq" id="WP_183348088.1">
    <property type="nucleotide sequence ID" value="NZ_JACHEO010000002.1"/>
</dbReference>
<dbReference type="PANTHER" id="PTHR47964">
    <property type="entry name" value="ATP-DEPENDENT DNA HELICASE HOMOLOG RECG, CHLOROPLASTIC"/>
    <property type="match status" value="1"/>
</dbReference>
<keyword evidence="4 13" id="KW-0227">DNA damage</keyword>
<dbReference type="GO" id="GO:0003678">
    <property type="term" value="F:DNA helicase activity"/>
    <property type="evidence" value="ECO:0007669"/>
    <property type="project" value="TreeGrafter"/>
</dbReference>
<dbReference type="GO" id="GO:0005737">
    <property type="term" value="C:cytoplasm"/>
    <property type="evidence" value="ECO:0007669"/>
    <property type="project" value="UniProtKB-SubCell"/>
</dbReference>
<reference evidence="16 17" key="1">
    <citation type="submission" date="2020-08" db="EMBL/GenBank/DDBJ databases">
        <title>Genomic Encyclopedia of Type Strains, Phase IV (KMG-IV): sequencing the most valuable type-strain genomes for metagenomic binning, comparative biology and taxonomic classification.</title>
        <authorList>
            <person name="Goeker M."/>
        </authorList>
    </citation>
    <scope>NUCLEOTIDE SEQUENCE [LARGE SCALE GENOMIC DNA]</scope>
    <source>
        <strain evidence="16 17">DSM 28570</strain>
    </source>
</reference>
<dbReference type="Pfam" id="PF02559">
    <property type="entry name" value="CarD_TRCF_RID"/>
    <property type="match status" value="1"/>
</dbReference>
<dbReference type="NCBIfam" id="TIGR00580">
    <property type="entry name" value="mfd"/>
    <property type="match status" value="1"/>
</dbReference>
<dbReference type="AlphaFoldDB" id="A0A840V0W5"/>
<dbReference type="SUPFAM" id="SSF52540">
    <property type="entry name" value="P-loop containing nucleoside triphosphate hydrolases"/>
    <property type="match status" value="4"/>
</dbReference>
<dbReference type="InterPro" id="IPR037235">
    <property type="entry name" value="TRCF-like_C_D7"/>
</dbReference>
<name>A0A840V0W5_9BACT</name>
<keyword evidence="8 13" id="KW-0238">DNA-binding</keyword>
<dbReference type="Pfam" id="PF00271">
    <property type="entry name" value="Helicase_C"/>
    <property type="match status" value="1"/>
</dbReference>
<comment type="function">
    <text evidence="13">Couples transcription and DNA repair by recognizing RNA polymerase (RNAP) stalled at DNA lesions. Mediates ATP-dependent release of RNAP and its truncated transcript from the DNA, and recruitment of nucleotide excision repair machinery to the damaged site.</text>
</comment>
<dbReference type="InterPro" id="IPR041471">
    <property type="entry name" value="UvrB_inter"/>
</dbReference>
<keyword evidence="7 13" id="KW-0067">ATP-binding</keyword>
<dbReference type="SMART" id="SM00487">
    <property type="entry name" value="DEXDc"/>
    <property type="match status" value="1"/>
</dbReference>
<dbReference type="InterPro" id="IPR005118">
    <property type="entry name" value="TRCF_C"/>
</dbReference>
<dbReference type="SUPFAM" id="SSF141259">
    <property type="entry name" value="CarD-like"/>
    <property type="match status" value="1"/>
</dbReference>
<keyword evidence="2 13" id="KW-0963">Cytoplasm</keyword>
<dbReference type="Pfam" id="PF03461">
    <property type="entry name" value="TRCF"/>
    <property type="match status" value="1"/>
</dbReference>
<keyword evidence="5 13" id="KW-0378">Hydrolase</keyword>
<evidence type="ECO:0000256" key="12">
    <source>
        <dbReference type="ARBA" id="ARBA00070128"/>
    </source>
</evidence>
<dbReference type="Pfam" id="PF00270">
    <property type="entry name" value="DEAD"/>
    <property type="match status" value="1"/>
</dbReference>
<evidence type="ECO:0000256" key="8">
    <source>
        <dbReference type="ARBA" id="ARBA00023125"/>
    </source>
</evidence>
<dbReference type="PROSITE" id="PS51192">
    <property type="entry name" value="HELICASE_ATP_BIND_1"/>
    <property type="match status" value="1"/>
</dbReference>
<evidence type="ECO:0000256" key="3">
    <source>
        <dbReference type="ARBA" id="ARBA00022741"/>
    </source>
</evidence>
<dbReference type="Gene3D" id="3.90.1150.50">
    <property type="entry name" value="Transcription-repair-coupling factor, D7 domain"/>
    <property type="match status" value="1"/>
</dbReference>
<dbReference type="InterPro" id="IPR014001">
    <property type="entry name" value="Helicase_ATP-bd"/>
</dbReference>
<accession>A0A840V0W5</accession>
<dbReference type="Gene3D" id="3.30.2060.10">
    <property type="entry name" value="Penicillin-binding protein 1b domain"/>
    <property type="match status" value="1"/>
</dbReference>
<dbReference type="PROSITE" id="PS51194">
    <property type="entry name" value="HELICASE_CTER"/>
    <property type="match status" value="1"/>
</dbReference>
<gene>
    <name evidence="13" type="primary">mfd</name>
    <name evidence="16" type="ORF">HNQ81_000561</name>
</gene>
<feature type="domain" description="Helicase ATP-binding" evidence="14">
    <location>
        <begin position="640"/>
        <end position="801"/>
    </location>
</feature>
<evidence type="ECO:0000313" key="16">
    <source>
        <dbReference type="EMBL" id="MBB5346851.1"/>
    </source>
</evidence>
<proteinExistence type="inferred from homology"/>
<keyword evidence="6 16" id="KW-0347">Helicase</keyword>
<dbReference type="SMART" id="SM00490">
    <property type="entry name" value="HELICc"/>
    <property type="match status" value="1"/>
</dbReference>
<dbReference type="Gene3D" id="3.40.50.11140">
    <property type="match status" value="1"/>
</dbReference>
<evidence type="ECO:0000256" key="6">
    <source>
        <dbReference type="ARBA" id="ARBA00022806"/>
    </source>
</evidence>
<dbReference type="HAMAP" id="MF_00969">
    <property type="entry name" value="TRCF"/>
    <property type="match status" value="1"/>
</dbReference>
<dbReference type="PANTHER" id="PTHR47964:SF1">
    <property type="entry name" value="ATP-DEPENDENT DNA HELICASE HOMOLOG RECG, CHLOROPLASTIC"/>
    <property type="match status" value="1"/>
</dbReference>
<dbReference type="GO" id="GO:0006355">
    <property type="term" value="P:regulation of DNA-templated transcription"/>
    <property type="evidence" value="ECO:0007669"/>
    <property type="project" value="UniProtKB-UniRule"/>
</dbReference>
<evidence type="ECO:0000256" key="10">
    <source>
        <dbReference type="ARBA" id="ARBA00061104"/>
    </source>
</evidence>
<keyword evidence="3 13" id="KW-0547">Nucleotide-binding</keyword>
<dbReference type="GO" id="GO:0000716">
    <property type="term" value="P:transcription-coupled nucleotide-excision repair, DNA damage recognition"/>
    <property type="evidence" value="ECO:0007669"/>
    <property type="project" value="UniProtKB-UniRule"/>
</dbReference>
<dbReference type="CDD" id="cd17991">
    <property type="entry name" value="DEXHc_TRCF"/>
    <property type="match status" value="1"/>
</dbReference>
<evidence type="ECO:0000313" key="17">
    <source>
        <dbReference type="Proteomes" id="UP000539642"/>
    </source>
</evidence>
<feature type="domain" description="Helicase C-terminal" evidence="15">
    <location>
        <begin position="822"/>
        <end position="976"/>
    </location>
</feature>
<evidence type="ECO:0000256" key="1">
    <source>
        <dbReference type="ARBA" id="ARBA00004496"/>
    </source>
</evidence>
<evidence type="ECO:0000259" key="14">
    <source>
        <dbReference type="PROSITE" id="PS51192"/>
    </source>
</evidence>
<dbReference type="Proteomes" id="UP000539642">
    <property type="component" value="Unassembled WGS sequence"/>
</dbReference>
<sequence>MRNQLQQLFQSASTVKCTGLRGSSPALLGALLAEQGPCCCIVPDEQMVAPFEQDLRLFAAGKVLSYPAHEIPPYTPLAPDQQTTALRLSTLYQLTDSNSPPLVVTSIEALMRRVMPKGLLTRIPELILAGEDIDIERLISSLVMMGYEQVALVQSVGDFSLRGGILDIYPPPFPLDDSRLYDGPVRLDFFGDTVESLRAFDPLSQRSTMEIAEAILLPVSDILLNPTDKTAAIRLKRSFQDYSGSAGWEQEPAAALIEQAVSGRRFAGMQFYLPLFYPAEPSGSSAVLDFFPRETTLLLVSPEAINQNMDLVEERIVSNFAAAQAAGRPALHPDRLFLDAAATRERMAGFHQALCSDFNVNATATISLTTQSHLPLKQDIHLQRRDRGILTPLSEQINSWQREGDRIILCCRSSRHMKNLRDLLARHHHLTAEAAPPLDLDQFAGTEAERTVFLCNHPLTQGFSLTDLKIHLLSESELFGEMRLGKRRKGNQEGAPLRFAELNDGDIIVHRDHGLGVYQGLVTMRFNDVTNDFVQIEYRDGDRLYVPVDRLNLISRYEGLSDQTPKIDKLGTQTWKTTTAKVKEEVWKVAQELLEIYATRELREGRQFSPPAELFHELEESFPFDETPGQDKAITEVIDDLISDKPMDRLVCGDVGYGKTEVAVRAAFKVVEDGMQVAILVPTTVLAEQHAKTFRERLQGFPVRVECINRFRTTSEQKKLVKALAEGGIDILIGTHRLLSKDIVFKSLGLLIVDEEHRFGVAHKEKVKKLRAAVDVLTLTATPIPRTLQMSLLGIRDLSVISSPPEHRRPVKTFVAQYDDLVIKEAVTREIRRNGQVFFVHNRVRSIHQVATNIKKLVPTARIAVAHGQMAGKELEDIMVAFVNHDIDVLICTTIIESGLDIPSANTIIINRADQLGLAEIYQLRGRVGRSSLQSYAFLLVPSLDSLTKDSRDRLQALMDCDELGGGFRLAMSDLQIRGGGNLLGVSQSGHIAAIGYDLYLDLLQKTVADLKASAGQDLQARAVDDIDPEINLHISAFIPQQYMPDISQRYMTYRRIAALTSAPAASHDELQEELIDRYGPLPQELRNLFRIVSLKADLAALRINKLERGNDSLVYSFMADTPLQPERLLSYLQRQPKKRRVQAKLTPDGRLVVTGQPVAGDDLFETIGSTVIELRRMSDDPD</sequence>
<evidence type="ECO:0000259" key="15">
    <source>
        <dbReference type="PROSITE" id="PS51194"/>
    </source>
</evidence>
<dbReference type="GO" id="GO:0016787">
    <property type="term" value="F:hydrolase activity"/>
    <property type="evidence" value="ECO:0007669"/>
    <property type="project" value="UniProtKB-KW"/>
</dbReference>
<organism evidence="16 17">
    <name type="scientific">Desulfoprunum benzoelyticum</name>
    <dbReference type="NCBI Taxonomy" id="1506996"/>
    <lineage>
        <taxon>Bacteria</taxon>
        <taxon>Pseudomonadati</taxon>
        <taxon>Thermodesulfobacteriota</taxon>
        <taxon>Desulfobulbia</taxon>
        <taxon>Desulfobulbales</taxon>
        <taxon>Desulfobulbaceae</taxon>
        <taxon>Desulfoprunum</taxon>
    </lineage>
</organism>
<comment type="similarity">
    <text evidence="10 13">In the N-terminal section; belongs to the UvrB family.</text>
</comment>
<evidence type="ECO:0000256" key="4">
    <source>
        <dbReference type="ARBA" id="ARBA00022763"/>
    </source>
</evidence>
<comment type="caution">
    <text evidence="16">The sequence shown here is derived from an EMBL/GenBank/DDBJ whole genome shotgun (WGS) entry which is preliminary data.</text>
</comment>
<dbReference type="SUPFAM" id="SSF143517">
    <property type="entry name" value="TRCF domain-like"/>
    <property type="match status" value="1"/>
</dbReference>
<protein>
    <recommendedName>
        <fullName evidence="12 13">Transcription-repair-coupling factor</fullName>
        <shortName evidence="13">TRCF</shortName>
        <ecNumber evidence="13">3.6.4.-</ecNumber>
    </recommendedName>
</protein>
<dbReference type="Gene3D" id="3.40.50.11180">
    <property type="match status" value="1"/>
</dbReference>
<keyword evidence="17" id="KW-1185">Reference proteome</keyword>
<dbReference type="GO" id="GO:0003684">
    <property type="term" value="F:damaged DNA binding"/>
    <property type="evidence" value="ECO:0007669"/>
    <property type="project" value="InterPro"/>
</dbReference>
<comment type="subcellular location">
    <subcellularLocation>
        <location evidence="1 13">Cytoplasm</location>
    </subcellularLocation>
</comment>
<dbReference type="Pfam" id="PF21132">
    <property type="entry name" value="MFD_D3"/>
    <property type="match status" value="1"/>
</dbReference>
<dbReference type="EMBL" id="JACHEO010000002">
    <property type="protein sequence ID" value="MBB5346851.1"/>
    <property type="molecule type" value="Genomic_DNA"/>
</dbReference>
<dbReference type="InterPro" id="IPR003711">
    <property type="entry name" value="CarD-like/TRCF_RID"/>
</dbReference>
<dbReference type="InterPro" id="IPR036101">
    <property type="entry name" value="CarD-like/TRCF_RID_sf"/>
</dbReference>
<evidence type="ECO:0000256" key="11">
    <source>
        <dbReference type="ARBA" id="ARBA00061399"/>
    </source>
</evidence>
<dbReference type="Pfam" id="PF17757">
    <property type="entry name" value="UvrB_inter"/>
    <property type="match status" value="1"/>
</dbReference>
<dbReference type="InterPro" id="IPR027417">
    <property type="entry name" value="P-loop_NTPase"/>
</dbReference>